<evidence type="ECO:0008006" key="3">
    <source>
        <dbReference type="Google" id="ProtNLM"/>
    </source>
</evidence>
<dbReference type="AlphaFoldDB" id="A0A0F5L8Z6"/>
<evidence type="ECO:0000313" key="2">
    <source>
        <dbReference type="Proteomes" id="UP000033514"/>
    </source>
</evidence>
<dbReference type="Proteomes" id="UP000033514">
    <property type="component" value="Unassembled WGS sequence"/>
</dbReference>
<accession>A0A0F5L8Z6</accession>
<dbReference type="Gene3D" id="3.30.70.1060">
    <property type="entry name" value="Dimeric alpha+beta barrel"/>
    <property type="match status" value="1"/>
</dbReference>
<keyword evidence="2" id="KW-1185">Reference proteome</keyword>
<organism evidence="1 2">
    <name type="scientific">Devosia soli</name>
    <dbReference type="NCBI Taxonomy" id="361041"/>
    <lineage>
        <taxon>Bacteria</taxon>
        <taxon>Pseudomonadati</taxon>
        <taxon>Pseudomonadota</taxon>
        <taxon>Alphaproteobacteria</taxon>
        <taxon>Hyphomicrobiales</taxon>
        <taxon>Devosiaceae</taxon>
        <taxon>Devosia</taxon>
    </lineage>
</organism>
<dbReference type="RefSeq" id="WP_046143024.1">
    <property type="nucleotide sequence ID" value="NZ_LAJG01000021.1"/>
</dbReference>
<evidence type="ECO:0000313" key="1">
    <source>
        <dbReference type="EMBL" id="KKB78669.1"/>
    </source>
</evidence>
<dbReference type="EMBL" id="LAJG01000021">
    <property type="protein sequence ID" value="KKB78669.1"/>
    <property type="molecule type" value="Genomic_DNA"/>
</dbReference>
<comment type="caution">
    <text evidence="1">The sequence shown here is derived from an EMBL/GenBank/DDBJ whole genome shotgun (WGS) entry which is preliminary data.</text>
</comment>
<dbReference type="OrthoDB" id="5294869at2"/>
<protein>
    <recommendedName>
        <fullName evidence="3">YCII-related domain-containing protein</fullName>
    </recommendedName>
</protein>
<proteinExistence type="predicted"/>
<dbReference type="PATRIC" id="fig|361041.3.peg.1170"/>
<name>A0A0F5L8Z6_9HYPH</name>
<sequence>MPRYLAVYTMRPEDLAGFRKISKSEQDAVDAAGVPAWAEWEKANEGFIRNRGGMVGKTLRVTKTGIEEATNDICGYLVIEAESAEAAAKIFKTHPHITIFPGYSVDIMPFVAGDGS</sequence>
<reference evidence="1 2" key="1">
    <citation type="submission" date="2015-03" db="EMBL/GenBank/DDBJ databases">
        <authorList>
            <person name="Hassan Y.I."/>
            <person name="Lepp D."/>
            <person name="Zhou T."/>
        </authorList>
    </citation>
    <scope>NUCLEOTIDE SEQUENCE [LARGE SCALE GENOMIC DNA]</scope>
    <source>
        <strain evidence="1 2">GH2-10</strain>
    </source>
</reference>
<gene>
    <name evidence="1" type="ORF">VW35_09085</name>
</gene>